<organism evidence="3 4">
    <name type="scientific">Triparma laevis f. longispina</name>
    <dbReference type="NCBI Taxonomy" id="1714387"/>
    <lineage>
        <taxon>Eukaryota</taxon>
        <taxon>Sar</taxon>
        <taxon>Stramenopiles</taxon>
        <taxon>Ochrophyta</taxon>
        <taxon>Bolidophyceae</taxon>
        <taxon>Parmales</taxon>
        <taxon>Triparmaceae</taxon>
        <taxon>Triparma</taxon>
    </lineage>
</organism>
<feature type="signal peptide" evidence="2">
    <location>
        <begin position="1"/>
        <end position="24"/>
    </location>
</feature>
<keyword evidence="1" id="KW-0812">Transmembrane</keyword>
<name>A0A9W7FS99_9STRA</name>
<protein>
    <submittedName>
        <fullName evidence="3">Uncharacterized protein</fullName>
    </submittedName>
</protein>
<gene>
    <name evidence="3" type="ORF">TrLO_g9638</name>
</gene>
<evidence type="ECO:0000256" key="1">
    <source>
        <dbReference type="SAM" id="Phobius"/>
    </source>
</evidence>
<evidence type="ECO:0000256" key="2">
    <source>
        <dbReference type="SAM" id="SignalP"/>
    </source>
</evidence>
<sequence length="268" mass="28799">MTLQLFASLAFIAASLWYSEYASALESPTASRSAQNRLTKLGFASTRPSSNFLPVTSSLERRCLTKQNKCRAISTTSLGNNRNSFKSSTSLSAFGGGPGLPPSGGPPNGNNQQLVSSLVSLSLFALLFFSPIGQIFFSITNGLFILAFSIPLLAFAGFSIYRTFFIVEAPCPNCGAAAAAPRYNDGQPQQTSVCLTCQSFLRATRDNKGLEICNQSPDFQNVNEASNPFADIFGTERAAQATKGKTNQNDVKRSNTVIDVDVEIKDDE</sequence>
<feature type="transmembrane region" description="Helical" evidence="1">
    <location>
        <begin position="143"/>
        <end position="164"/>
    </location>
</feature>
<dbReference type="OrthoDB" id="1935723at2759"/>
<proteinExistence type="predicted"/>
<feature type="transmembrane region" description="Helical" evidence="1">
    <location>
        <begin position="114"/>
        <end position="136"/>
    </location>
</feature>
<accession>A0A9W7FS99</accession>
<dbReference type="Proteomes" id="UP001165122">
    <property type="component" value="Unassembled WGS sequence"/>
</dbReference>
<feature type="chain" id="PRO_5040844970" evidence="2">
    <location>
        <begin position="25"/>
        <end position="268"/>
    </location>
</feature>
<keyword evidence="2" id="KW-0732">Signal</keyword>
<evidence type="ECO:0000313" key="4">
    <source>
        <dbReference type="Proteomes" id="UP001165122"/>
    </source>
</evidence>
<keyword evidence="1" id="KW-1133">Transmembrane helix</keyword>
<comment type="caution">
    <text evidence="3">The sequence shown here is derived from an EMBL/GenBank/DDBJ whole genome shotgun (WGS) entry which is preliminary data.</text>
</comment>
<evidence type="ECO:0000313" key="3">
    <source>
        <dbReference type="EMBL" id="GMI17063.1"/>
    </source>
</evidence>
<dbReference type="AlphaFoldDB" id="A0A9W7FS99"/>
<keyword evidence="4" id="KW-1185">Reference proteome</keyword>
<keyword evidence="1" id="KW-0472">Membrane</keyword>
<reference evidence="4" key="1">
    <citation type="journal article" date="2023" name="Commun. Biol.">
        <title>Genome analysis of Parmales, the sister group of diatoms, reveals the evolutionary specialization of diatoms from phago-mixotrophs to photoautotrophs.</title>
        <authorList>
            <person name="Ban H."/>
            <person name="Sato S."/>
            <person name="Yoshikawa S."/>
            <person name="Yamada K."/>
            <person name="Nakamura Y."/>
            <person name="Ichinomiya M."/>
            <person name="Sato N."/>
            <person name="Blanc-Mathieu R."/>
            <person name="Endo H."/>
            <person name="Kuwata A."/>
            <person name="Ogata H."/>
        </authorList>
    </citation>
    <scope>NUCLEOTIDE SEQUENCE [LARGE SCALE GENOMIC DNA]</scope>
    <source>
        <strain evidence="4">NIES 3700</strain>
    </source>
</reference>
<dbReference type="EMBL" id="BRXW01000275">
    <property type="protein sequence ID" value="GMI17063.1"/>
    <property type="molecule type" value="Genomic_DNA"/>
</dbReference>